<dbReference type="Proteomes" id="UP000694941">
    <property type="component" value="Unplaced"/>
</dbReference>
<keyword evidence="8 9" id="KW-0807">Transducer</keyword>
<feature type="transmembrane region" description="Helical" evidence="10">
    <location>
        <begin position="123"/>
        <end position="149"/>
    </location>
</feature>
<evidence type="ECO:0000313" key="13">
    <source>
        <dbReference type="RefSeq" id="XP_022238544.1"/>
    </source>
</evidence>
<feature type="domain" description="G-protein coupled receptors family 1 profile" evidence="11">
    <location>
        <begin position="102"/>
        <end position="372"/>
    </location>
</feature>
<feature type="transmembrane region" description="Helical" evidence="10">
    <location>
        <begin position="161"/>
        <end position="182"/>
    </location>
</feature>
<dbReference type="PROSITE" id="PS50262">
    <property type="entry name" value="G_PROTEIN_RECEP_F1_2"/>
    <property type="match status" value="1"/>
</dbReference>
<keyword evidence="4 10" id="KW-1133">Transmembrane helix</keyword>
<reference evidence="13" key="1">
    <citation type="submission" date="2025-08" db="UniProtKB">
        <authorList>
            <consortium name="RefSeq"/>
        </authorList>
    </citation>
    <scope>IDENTIFICATION</scope>
    <source>
        <tissue evidence="13">Muscle</tissue>
    </source>
</reference>
<keyword evidence="6 10" id="KW-0472">Membrane</keyword>
<dbReference type="InterPro" id="IPR017452">
    <property type="entry name" value="GPCR_Rhodpsn_7TM"/>
</dbReference>
<dbReference type="PANTHER" id="PTHR45695:SF22">
    <property type="entry name" value="G-PROTEIN COUPLED RECEPTORS FAMILY 1 PROFILE DOMAIN-CONTAINING PROTEIN"/>
    <property type="match status" value="1"/>
</dbReference>
<evidence type="ECO:0000256" key="2">
    <source>
        <dbReference type="ARBA" id="ARBA00010663"/>
    </source>
</evidence>
<evidence type="ECO:0000256" key="9">
    <source>
        <dbReference type="RuleBase" id="RU000688"/>
    </source>
</evidence>
<dbReference type="SUPFAM" id="SSF81321">
    <property type="entry name" value="Family A G protein-coupled receptor-like"/>
    <property type="match status" value="1"/>
</dbReference>
<feature type="transmembrane region" description="Helical" evidence="10">
    <location>
        <begin position="90"/>
        <end position="111"/>
    </location>
</feature>
<comment type="subcellular location">
    <subcellularLocation>
        <location evidence="1">Membrane</location>
        <topology evidence="1">Multi-pass membrane protein</topology>
    </subcellularLocation>
</comment>
<evidence type="ECO:0000259" key="11">
    <source>
        <dbReference type="PROSITE" id="PS50262"/>
    </source>
</evidence>
<feature type="transmembrane region" description="Helical" evidence="10">
    <location>
        <begin position="319"/>
        <end position="344"/>
    </location>
</feature>
<evidence type="ECO:0000256" key="10">
    <source>
        <dbReference type="SAM" id="Phobius"/>
    </source>
</evidence>
<feature type="transmembrane region" description="Helical" evidence="10">
    <location>
        <begin position="203"/>
        <end position="223"/>
    </location>
</feature>
<dbReference type="PROSITE" id="PS00237">
    <property type="entry name" value="G_PROTEIN_RECEP_F1_1"/>
    <property type="match status" value="1"/>
</dbReference>
<evidence type="ECO:0000256" key="3">
    <source>
        <dbReference type="ARBA" id="ARBA00022692"/>
    </source>
</evidence>
<dbReference type="PANTHER" id="PTHR45695">
    <property type="entry name" value="LEUCOKININ RECEPTOR-RELATED"/>
    <property type="match status" value="1"/>
</dbReference>
<dbReference type="PRINTS" id="PR00237">
    <property type="entry name" value="GPCRRHODOPSN"/>
</dbReference>
<sequence>MSGRLYWLMTKSKLAQLPVVKKSKGSWVENICFWATPCNVCSKEKMNVVATVEVSWVKREESEELLLHNYENTSTVISHESGALRDIRVFLLWVFVLLGLLGNSLMLNWLWTHRKQKTRMVRLFGNLALADVLVTLCGTLPLLVLEYLGPSWPAGEILCKLFHFLLGFSCCASNYMVVPIAFDRCRAVKRPLALRTKVSRLTAFSWITSLIMNVPNFIFYRVVDEDKRTVCRNIVFEWPIIYIRIFLTGLLVCVYVIPLIAIIICNILVCRQIRKSFAVYRYDNEKCHGNVSKVSSLGLCFRQFRTSTFHGAEIRAVKLTVAIILIFLLCEAPFCVLQLIRVYGHLQDSSGETYSILPVFAISNSSIMPFVFLVLYAKFPFFTSSSQSSRKENSHRVFIRDYI</sequence>
<dbReference type="RefSeq" id="XP_022238544.1">
    <property type="nucleotide sequence ID" value="XM_022382836.1"/>
</dbReference>
<dbReference type="GeneID" id="111085228"/>
<evidence type="ECO:0000256" key="8">
    <source>
        <dbReference type="ARBA" id="ARBA00023224"/>
    </source>
</evidence>
<evidence type="ECO:0000256" key="5">
    <source>
        <dbReference type="ARBA" id="ARBA00023040"/>
    </source>
</evidence>
<protein>
    <submittedName>
        <fullName evidence="13">Gonadotropin-releasing hormone receptor-like</fullName>
    </submittedName>
</protein>
<dbReference type="Gene3D" id="1.20.1070.10">
    <property type="entry name" value="Rhodopsin 7-helix transmembrane proteins"/>
    <property type="match status" value="1"/>
</dbReference>
<feature type="transmembrane region" description="Helical" evidence="10">
    <location>
        <begin position="243"/>
        <end position="269"/>
    </location>
</feature>
<dbReference type="Pfam" id="PF00001">
    <property type="entry name" value="7tm_1"/>
    <property type="match status" value="1"/>
</dbReference>
<keyword evidence="12" id="KW-1185">Reference proteome</keyword>
<keyword evidence="5 9" id="KW-0297">G-protein coupled receptor</keyword>
<evidence type="ECO:0000256" key="6">
    <source>
        <dbReference type="ARBA" id="ARBA00023136"/>
    </source>
</evidence>
<proteinExistence type="inferred from homology"/>
<evidence type="ECO:0000256" key="1">
    <source>
        <dbReference type="ARBA" id="ARBA00004141"/>
    </source>
</evidence>
<feature type="transmembrane region" description="Helical" evidence="10">
    <location>
        <begin position="356"/>
        <end position="377"/>
    </location>
</feature>
<gene>
    <name evidence="13" type="primary">LOC111085228</name>
</gene>
<keyword evidence="7 9" id="KW-0675">Receptor</keyword>
<name>A0ABM1S4I9_LIMPO</name>
<dbReference type="InterPro" id="IPR000276">
    <property type="entry name" value="GPCR_Rhodpsn"/>
</dbReference>
<evidence type="ECO:0000313" key="12">
    <source>
        <dbReference type="Proteomes" id="UP000694941"/>
    </source>
</evidence>
<keyword evidence="3 9" id="KW-0812">Transmembrane</keyword>
<organism evidence="12 13">
    <name type="scientific">Limulus polyphemus</name>
    <name type="common">Atlantic horseshoe crab</name>
    <dbReference type="NCBI Taxonomy" id="6850"/>
    <lineage>
        <taxon>Eukaryota</taxon>
        <taxon>Metazoa</taxon>
        <taxon>Ecdysozoa</taxon>
        <taxon>Arthropoda</taxon>
        <taxon>Chelicerata</taxon>
        <taxon>Merostomata</taxon>
        <taxon>Xiphosura</taxon>
        <taxon>Limulidae</taxon>
        <taxon>Limulus</taxon>
    </lineage>
</organism>
<evidence type="ECO:0000256" key="4">
    <source>
        <dbReference type="ARBA" id="ARBA00022989"/>
    </source>
</evidence>
<accession>A0ABM1S4I9</accession>
<evidence type="ECO:0000256" key="7">
    <source>
        <dbReference type="ARBA" id="ARBA00023170"/>
    </source>
</evidence>
<comment type="similarity">
    <text evidence="2 9">Belongs to the G-protein coupled receptor 1 family.</text>
</comment>